<evidence type="ECO:0000313" key="6">
    <source>
        <dbReference type="Proteomes" id="UP000627369"/>
    </source>
</evidence>
<dbReference type="GO" id="GO:0008483">
    <property type="term" value="F:transaminase activity"/>
    <property type="evidence" value="ECO:0007669"/>
    <property type="project" value="UniProtKB-KW"/>
</dbReference>
<comment type="similarity">
    <text evidence="1 3">Belongs to the class-III pyridoxal-phosphate-dependent aminotransferase family.</text>
</comment>
<reference evidence="5" key="2">
    <citation type="submission" date="2020-09" db="EMBL/GenBank/DDBJ databases">
        <authorList>
            <person name="Sun Q."/>
            <person name="Zhou Y."/>
        </authorList>
    </citation>
    <scope>NUCLEOTIDE SEQUENCE</scope>
    <source>
        <strain evidence="5">CGMCC 4.7398</strain>
    </source>
</reference>
<proteinExistence type="inferred from homology"/>
<dbReference type="AlphaFoldDB" id="A0A919G8B3"/>
<keyword evidence="6" id="KW-1185">Reference proteome</keyword>
<dbReference type="Proteomes" id="UP000627369">
    <property type="component" value="Unassembled WGS sequence"/>
</dbReference>
<dbReference type="SUPFAM" id="SSF53383">
    <property type="entry name" value="PLP-dependent transferases"/>
    <property type="match status" value="1"/>
</dbReference>
<dbReference type="EMBL" id="BNAS01000010">
    <property type="protein sequence ID" value="GHH79701.1"/>
    <property type="molecule type" value="Genomic_DNA"/>
</dbReference>
<evidence type="ECO:0000256" key="4">
    <source>
        <dbReference type="SAM" id="MobiDB-lite"/>
    </source>
</evidence>
<keyword evidence="2 3" id="KW-0663">Pyridoxal phosphate</keyword>
<feature type="region of interest" description="Disordered" evidence="4">
    <location>
        <begin position="1"/>
        <end position="23"/>
    </location>
</feature>
<evidence type="ECO:0000256" key="3">
    <source>
        <dbReference type="RuleBase" id="RU003560"/>
    </source>
</evidence>
<reference evidence="5" key="1">
    <citation type="journal article" date="2014" name="Int. J. Syst. Evol. Microbiol.">
        <title>Complete genome sequence of Corynebacterium casei LMG S-19264T (=DSM 44701T), isolated from a smear-ripened cheese.</title>
        <authorList>
            <consortium name="US DOE Joint Genome Institute (JGI-PGF)"/>
            <person name="Walter F."/>
            <person name="Albersmeier A."/>
            <person name="Kalinowski J."/>
            <person name="Ruckert C."/>
        </authorList>
    </citation>
    <scope>NUCLEOTIDE SEQUENCE</scope>
    <source>
        <strain evidence="5">CGMCC 4.7398</strain>
    </source>
</reference>
<dbReference type="InterPro" id="IPR015422">
    <property type="entry name" value="PyrdxlP-dep_Trfase_small"/>
</dbReference>
<dbReference type="GO" id="GO:0030170">
    <property type="term" value="F:pyridoxal phosphate binding"/>
    <property type="evidence" value="ECO:0007669"/>
    <property type="project" value="InterPro"/>
</dbReference>
<dbReference type="InterPro" id="IPR015424">
    <property type="entry name" value="PyrdxlP-dep_Trfase"/>
</dbReference>
<name>A0A919G8B3_9MICO</name>
<accession>A0A919G8B3</accession>
<dbReference type="PANTHER" id="PTHR45688:SF13">
    <property type="entry name" value="ALANINE--GLYOXYLATE AMINOTRANSFERASE 2-LIKE"/>
    <property type="match status" value="1"/>
</dbReference>
<dbReference type="InterPro" id="IPR005814">
    <property type="entry name" value="Aminotrans_3"/>
</dbReference>
<dbReference type="CDD" id="cd00610">
    <property type="entry name" value="OAT_like"/>
    <property type="match status" value="1"/>
</dbReference>
<evidence type="ECO:0000313" key="5">
    <source>
        <dbReference type="EMBL" id="GHH79701.1"/>
    </source>
</evidence>
<dbReference type="RefSeq" id="WP_189671645.1">
    <property type="nucleotide sequence ID" value="NZ_BNAS01000010.1"/>
</dbReference>
<dbReference type="InterPro" id="IPR015421">
    <property type="entry name" value="PyrdxlP-dep_Trfase_major"/>
</dbReference>
<organism evidence="5 6">
    <name type="scientific">Promicromonospora soli</name>
    <dbReference type="NCBI Taxonomy" id="2035533"/>
    <lineage>
        <taxon>Bacteria</taxon>
        <taxon>Bacillati</taxon>
        <taxon>Actinomycetota</taxon>
        <taxon>Actinomycetes</taxon>
        <taxon>Micrococcales</taxon>
        <taxon>Promicromonosporaceae</taxon>
        <taxon>Promicromonospora</taxon>
    </lineage>
</organism>
<evidence type="ECO:0000256" key="2">
    <source>
        <dbReference type="ARBA" id="ARBA00022898"/>
    </source>
</evidence>
<keyword evidence="5" id="KW-0032">Aminotransferase</keyword>
<sequence>MVTRSTIMDTNAFRPGDPTGGLPPRTAELVDRRSGVLGSAYRLFYREPVHLVRGSGAHVFDADGNDYLDVYNNVASVGHAHPRVVAAIAEQAAALNTHTRYLHERIVDYSEALLGTMPDEVDRVMYLCTGSEANDLAVRVARAHTGGTGVIVSAEAYHGNTELTSALSPALGSAQELALDVRTVPAPDPYRTPVAAEDLGRWFAEQVAQQVADLERRGVRVAAFLADSIFSSDGVFPDPAGAAGFLAPAIEVVRRAGGVFIADEVQPGFGRTGDAMWGFARHGVVPEIVTLGKPMAAGIPVSALAAQTDVLASFGDHIPYFNTYGGNPVSMAAAQAVLDVLQEDKLQDHAADVGARMLAALREAAADHPRVGDVRGAGLYVGVDMVADPETKAPDVAAALDVVEALRERRILTSVCGPGNVLKLRPPLVFDDQDLDRLIDGFTDALTALGH</sequence>
<protein>
    <submittedName>
        <fullName evidence="5">Aspartate aminotransferase family protein</fullName>
    </submittedName>
</protein>
<dbReference type="PIRSF" id="PIRSF000521">
    <property type="entry name" value="Transaminase_4ab_Lys_Orn"/>
    <property type="match status" value="1"/>
</dbReference>
<comment type="caution">
    <text evidence="5">The sequence shown here is derived from an EMBL/GenBank/DDBJ whole genome shotgun (WGS) entry which is preliminary data.</text>
</comment>
<dbReference type="Gene3D" id="3.90.1150.10">
    <property type="entry name" value="Aspartate Aminotransferase, domain 1"/>
    <property type="match status" value="1"/>
</dbReference>
<keyword evidence="5" id="KW-0808">Transferase</keyword>
<dbReference type="Pfam" id="PF00202">
    <property type="entry name" value="Aminotran_3"/>
    <property type="match status" value="1"/>
</dbReference>
<evidence type="ECO:0000256" key="1">
    <source>
        <dbReference type="ARBA" id="ARBA00008954"/>
    </source>
</evidence>
<gene>
    <name evidence="5" type="ORF">GCM10017772_46020</name>
</gene>
<dbReference type="Gene3D" id="3.40.640.10">
    <property type="entry name" value="Type I PLP-dependent aspartate aminotransferase-like (Major domain)"/>
    <property type="match status" value="1"/>
</dbReference>
<dbReference type="PANTHER" id="PTHR45688">
    <property type="match status" value="1"/>
</dbReference>